<evidence type="ECO:0000259" key="2">
    <source>
        <dbReference type="Pfam" id="PF07238"/>
    </source>
</evidence>
<comment type="caution">
    <text evidence="3">The sequence shown here is derived from an EMBL/GenBank/DDBJ whole genome shotgun (WGS) entry which is preliminary data.</text>
</comment>
<dbReference type="SUPFAM" id="SSF141371">
    <property type="entry name" value="PilZ domain-like"/>
    <property type="match status" value="1"/>
</dbReference>
<dbReference type="Proteomes" id="UP000252558">
    <property type="component" value="Unassembled WGS sequence"/>
</dbReference>
<comment type="subunit">
    <text evidence="1">Monomer in both c-di-GMP-bound and free forms.</text>
</comment>
<dbReference type="OrthoDB" id="5298508at2"/>
<dbReference type="EMBL" id="QPID01000011">
    <property type="protein sequence ID" value="RCU45230.1"/>
    <property type="molecule type" value="Genomic_DNA"/>
</dbReference>
<feature type="domain" description="PilZ" evidence="2">
    <location>
        <begin position="3"/>
        <end position="100"/>
    </location>
</feature>
<dbReference type="GO" id="GO:0035438">
    <property type="term" value="F:cyclic-di-GMP binding"/>
    <property type="evidence" value="ECO:0007669"/>
    <property type="project" value="InterPro"/>
</dbReference>
<comment type="function">
    <text evidence="1">Binds the second messenger bis-(3'-5') cyclic dimeric guanosine monophosphate (c-di-GMP). Can bind two c-di-GMP molecules per monomer. May play a role in bacterial second-messenger regulated processes. Binding to c-di-GMP induces a conformational change of the C- and N-termini resulting in the exposure of a highly negative surface on one side of the protein to a possible effector protein.</text>
</comment>
<evidence type="ECO:0000313" key="3">
    <source>
        <dbReference type="EMBL" id="RCU45230.1"/>
    </source>
</evidence>
<dbReference type="AlphaFoldDB" id="A0A368N4Y1"/>
<keyword evidence="1" id="KW-0547">Nucleotide-binding</keyword>
<dbReference type="PIRSF" id="PIRSF028141">
    <property type="entry name" value="C-di-GMP_BP_PA4608"/>
    <property type="match status" value="1"/>
</dbReference>
<gene>
    <name evidence="3" type="ORF">DU002_16035</name>
</gene>
<organism evidence="3 4">
    <name type="scientific">Corallincola holothuriorum</name>
    <dbReference type="NCBI Taxonomy" id="2282215"/>
    <lineage>
        <taxon>Bacteria</taxon>
        <taxon>Pseudomonadati</taxon>
        <taxon>Pseudomonadota</taxon>
        <taxon>Gammaproteobacteria</taxon>
        <taxon>Alteromonadales</taxon>
        <taxon>Psychromonadaceae</taxon>
        <taxon>Corallincola</taxon>
    </lineage>
</organism>
<dbReference type="InterPro" id="IPR009875">
    <property type="entry name" value="PilZ_domain"/>
</dbReference>
<name>A0A368N4Y1_9GAMM</name>
<keyword evidence="1" id="KW-0973">c-di-GMP</keyword>
<dbReference type="RefSeq" id="WP_114339441.1">
    <property type="nucleotide sequence ID" value="NZ_QPID01000011.1"/>
</dbReference>
<dbReference type="Gene3D" id="2.40.10.220">
    <property type="entry name" value="predicted glycosyltransferase like domains"/>
    <property type="match status" value="1"/>
</dbReference>
<accession>A0A368N4Y1</accession>
<sequence>MLEKRRFTRIVFSTPVNIVTGDKSVSTELIDLSLKGALVAEPKDWVYDEDADYKLCFHLDGSDVEIEMEVELSHQRAHYLGWNCHHIGIESVSHLKRLIELNVGDEDLLYRELADLSHPPAL</sequence>
<proteinExistence type="predicted"/>
<evidence type="ECO:0000256" key="1">
    <source>
        <dbReference type="PIRNR" id="PIRNR028141"/>
    </source>
</evidence>
<evidence type="ECO:0000313" key="4">
    <source>
        <dbReference type="Proteomes" id="UP000252558"/>
    </source>
</evidence>
<keyword evidence="4" id="KW-1185">Reference proteome</keyword>
<dbReference type="Pfam" id="PF07238">
    <property type="entry name" value="PilZ"/>
    <property type="match status" value="1"/>
</dbReference>
<dbReference type="InterPro" id="IPR027021">
    <property type="entry name" value="C-di-GMP_BP_PA4608"/>
</dbReference>
<protein>
    <recommendedName>
        <fullName evidence="1">Cyclic diguanosine monophosphate-binding protein</fullName>
        <shortName evidence="1">c-di-GMP-binding protein</shortName>
    </recommendedName>
    <alternativeName>
        <fullName evidence="1">Pilz domain-containing protein</fullName>
    </alternativeName>
</protein>
<reference evidence="3 4" key="1">
    <citation type="submission" date="2018-07" db="EMBL/GenBank/DDBJ databases">
        <title>Corallincola holothuriorum sp. nov., a new facultative anaerobe isolated from sea cucumber Apostichopus japonicus.</title>
        <authorList>
            <person name="Xia H."/>
        </authorList>
    </citation>
    <scope>NUCLEOTIDE SEQUENCE [LARGE SCALE GENOMIC DNA]</scope>
    <source>
        <strain evidence="3 4">C4</strain>
    </source>
</reference>